<dbReference type="InterPro" id="IPR000182">
    <property type="entry name" value="GNAT_dom"/>
</dbReference>
<organism evidence="2 3">
    <name type="scientific">Ornithinibacillus hominis</name>
    <dbReference type="NCBI Taxonomy" id="2763055"/>
    <lineage>
        <taxon>Bacteria</taxon>
        <taxon>Bacillati</taxon>
        <taxon>Bacillota</taxon>
        <taxon>Bacilli</taxon>
        <taxon>Bacillales</taxon>
        <taxon>Bacillaceae</taxon>
        <taxon>Ornithinibacillus</taxon>
    </lineage>
</organism>
<evidence type="ECO:0000313" key="3">
    <source>
        <dbReference type="Proteomes" id="UP000637359"/>
    </source>
</evidence>
<name>A0A923L5N8_9BACI</name>
<evidence type="ECO:0000313" key="2">
    <source>
        <dbReference type="EMBL" id="MBC5636942.1"/>
    </source>
</evidence>
<dbReference type="InterPro" id="IPR016181">
    <property type="entry name" value="Acyl_CoA_acyltransferase"/>
</dbReference>
<dbReference type="CDD" id="cd04301">
    <property type="entry name" value="NAT_SF"/>
    <property type="match status" value="1"/>
</dbReference>
<dbReference type="PROSITE" id="PS51186">
    <property type="entry name" value="GNAT"/>
    <property type="match status" value="1"/>
</dbReference>
<dbReference type="Pfam" id="PF13673">
    <property type="entry name" value="Acetyltransf_10"/>
    <property type="match status" value="1"/>
</dbReference>
<reference evidence="2" key="1">
    <citation type="submission" date="2020-08" db="EMBL/GenBank/DDBJ databases">
        <title>Genome public.</title>
        <authorList>
            <person name="Liu C."/>
            <person name="Sun Q."/>
        </authorList>
    </citation>
    <scope>NUCLEOTIDE SEQUENCE</scope>
    <source>
        <strain evidence="2">BX22</strain>
    </source>
</reference>
<dbReference type="Proteomes" id="UP000637359">
    <property type="component" value="Unassembled WGS sequence"/>
</dbReference>
<dbReference type="Gene3D" id="3.40.630.30">
    <property type="match status" value="1"/>
</dbReference>
<sequence>MDWHIKKFQELTNDELYEILKARTDIFVVEQDCPYPELDNQDQESLHFYLTVDGELAAYIRLLPKGLKYENYAAIGRVLVVKKFRSNGYARQIMEKGIQYVHEQWHENEIKIQAQVYLKKFYGSFGFEQVSKEYLEDGIPHIDMVLKRN</sequence>
<evidence type="ECO:0000259" key="1">
    <source>
        <dbReference type="PROSITE" id="PS51186"/>
    </source>
</evidence>
<comment type="caution">
    <text evidence="2">The sequence shown here is derived from an EMBL/GenBank/DDBJ whole genome shotgun (WGS) entry which is preliminary data.</text>
</comment>
<dbReference type="EMBL" id="JACOOL010000005">
    <property type="protein sequence ID" value="MBC5636942.1"/>
    <property type="molecule type" value="Genomic_DNA"/>
</dbReference>
<accession>A0A923L5N8</accession>
<proteinExistence type="predicted"/>
<protein>
    <submittedName>
        <fullName evidence="2">GNAT family N-acetyltransferase</fullName>
    </submittedName>
</protein>
<dbReference type="RefSeq" id="WP_186869651.1">
    <property type="nucleotide sequence ID" value="NZ_JACOOL010000005.1"/>
</dbReference>
<dbReference type="SUPFAM" id="SSF55729">
    <property type="entry name" value="Acyl-CoA N-acyltransferases (Nat)"/>
    <property type="match status" value="1"/>
</dbReference>
<feature type="domain" description="N-acetyltransferase" evidence="1">
    <location>
        <begin position="6"/>
        <end position="149"/>
    </location>
</feature>
<dbReference type="AlphaFoldDB" id="A0A923L5N8"/>
<dbReference type="GO" id="GO:0016747">
    <property type="term" value="F:acyltransferase activity, transferring groups other than amino-acyl groups"/>
    <property type="evidence" value="ECO:0007669"/>
    <property type="project" value="InterPro"/>
</dbReference>
<gene>
    <name evidence="2" type="ORF">H8S33_08940</name>
</gene>
<keyword evidence="3" id="KW-1185">Reference proteome</keyword>